<dbReference type="InterPro" id="IPR036864">
    <property type="entry name" value="Zn2-C6_fun-type_DNA-bd_sf"/>
</dbReference>
<reference evidence="8" key="1">
    <citation type="journal article" date="2020" name="Stud. Mycol.">
        <title>101 Dothideomycetes genomes: a test case for predicting lifestyles and emergence of pathogens.</title>
        <authorList>
            <person name="Haridas S."/>
            <person name="Albert R."/>
            <person name="Binder M."/>
            <person name="Bloem J."/>
            <person name="Labutti K."/>
            <person name="Salamov A."/>
            <person name="Andreopoulos B."/>
            <person name="Baker S."/>
            <person name="Barry K."/>
            <person name="Bills G."/>
            <person name="Bluhm B."/>
            <person name="Cannon C."/>
            <person name="Castanera R."/>
            <person name="Culley D."/>
            <person name="Daum C."/>
            <person name="Ezra D."/>
            <person name="Gonzalez J."/>
            <person name="Henrissat B."/>
            <person name="Kuo A."/>
            <person name="Liang C."/>
            <person name="Lipzen A."/>
            <person name="Lutzoni F."/>
            <person name="Magnuson J."/>
            <person name="Mondo S."/>
            <person name="Nolan M."/>
            <person name="Ohm R."/>
            <person name="Pangilinan J."/>
            <person name="Park H.-J."/>
            <person name="Ramirez L."/>
            <person name="Alfaro M."/>
            <person name="Sun H."/>
            <person name="Tritt A."/>
            <person name="Yoshinaga Y."/>
            <person name="Zwiers L.-H."/>
            <person name="Turgeon B."/>
            <person name="Goodwin S."/>
            <person name="Spatafora J."/>
            <person name="Crous P."/>
            <person name="Grigoriev I."/>
        </authorList>
    </citation>
    <scope>NUCLEOTIDE SEQUENCE</scope>
    <source>
        <strain evidence="8">CBS 260.36</strain>
    </source>
</reference>
<dbReference type="InterPro" id="IPR057326">
    <property type="entry name" value="KR_dom"/>
</dbReference>
<keyword evidence="9" id="KW-1185">Reference proteome</keyword>
<dbReference type="PANTHER" id="PTHR24321:SF8">
    <property type="entry name" value="ESTRADIOL 17-BETA-DEHYDROGENASE 8-RELATED"/>
    <property type="match status" value="1"/>
</dbReference>
<dbReference type="Pfam" id="PF13561">
    <property type="entry name" value="adh_short_C2"/>
    <property type="match status" value="1"/>
</dbReference>
<protein>
    <recommendedName>
        <fullName evidence="7">Zn(2)-C6 fungal-type domain-containing protein</fullName>
    </recommendedName>
</protein>
<dbReference type="SUPFAM" id="SSF57701">
    <property type="entry name" value="Zn2/Cys6 DNA-binding domain"/>
    <property type="match status" value="1"/>
</dbReference>
<dbReference type="Pfam" id="PF11951">
    <property type="entry name" value="Fungal_trans_2"/>
    <property type="match status" value="1"/>
</dbReference>
<evidence type="ECO:0000256" key="5">
    <source>
        <dbReference type="ARBA" id="ARBA00023242"/>
    </source>
</evidence>
<comment type="similarity">
    <text evidence="1">Belongs to the short-chain dehydrogenases/reductases (SDR) family.</text>
</comment>
<dbReference type="GO" id="GO:0008270">
    <property type="term" value="F:zinc ion binding"/>
    <property type="evidence" value="ECO:0007669"/>
    <property type="project" value="InterPro"/>
</dbReference>
<evidence type="ECO:0000313" key="8">
    <source>
        <dbReference type="EMBL" id="KAF2154453.1"/>
    </source>
</evidence>
<proteinExistence type="inferred from homology"/>
<name>A0A9P4MIQ5_9PEZI</name>
<dbReference type="Pfam" id="PF00172">
    <property type="entry name" value="Zn_clus"/>
    <property type="match status" value="1"/>
</dbReference>
<dbReference type="InterPro" id="IPR001138">
    <property type="entry name" value="Zn2Cys6_DnaBD"/>
</dbReference>
<dbReference type="SUPFAM" id="SSF51735">
    <property type="entry name" value="NAD(P)-binding Rossmann-fold domains"/>
    <property type="match status" value="1"/>
</dbReference>
<dbReference type="FunFam" id="3.40.50.720:FF:000084">
    <property type="entry name" value="Short-chain dehydrogenase reductase"/>
    <property type="match status" value="1"/>
</dbReference>
<feature type="domain" description="Zn(2)-C6 fungal-type" evidence="7">
    <location>
        <begin position="25"/>
        <end position="53"/>
    </location>
</feature>
<dbReference type="PROSITE" id="PS00061">
    <property type="entry name" value="ADH_SHORT"/>
    <property type="match status" value="1"/>
</dbReference>
<dbReference type="SMART" id="SM00822">
    <property type="entry name" value="PKS_KR"/>
    <property type="match status" value="1"/>
</dbReference>
<dbReference type="OrthoDB" id="1669814at2759"/>
<sequence length="953" mass="104263">MTTLRNSGASPTQPNTSIRTRSFGGCATCRTRHVKCDEQRPACTPCRTGGLSCGGYERSLFFDLSGDSTSGATKFRRPWLTDAERRRMSECLTASVAPRAAAGCLLEIDDECEQAGLSGEVQVFRGPFGAFRLATPTSNRSSPRDPPFNSPIPEVYSSSPEEVIRCASDVYGIPQDSPSNITFSRDDFAQLGPSRPHSSNAYNHSRFSSLSPWVQREIESLLDNNLLAPVAPTPLTDPQHQQQSPIFPGSPDHAQEIIQPTTPPTLYDYSTTVTYPQDPGSFSPYTPFDPEILSVPRSISPICEVPDGAVHLLKHHASTIIALMTPLRHTKTPWHVLFIPQAKTCLAALTMNEYLDHANLGLFHGILAMSAYSLAGISQSPQWLETGQRHHDRASSHIRSMLKTVYGPEKRAKYKSVIMALLIMVRVSIITGTRDQAEHYLLQAELYIRLRGLPRNKKSRKVRLLHHCYSFERVFHESTYIYGRDVPGRAHIRSAVQSSGLSLAGQDSPGDFRLVKRQDLEREMRAAKSTEEGESDLHLENPGLWPPSLYGEIYGLPEAPLFLLSLCVRLANEKEALQTGTVEGHIDAADFLDRARVIERKIHDLQLVEGVEESWSGEDREVGAEVFEAMRSALIIYFYRRIYDIDAKMLQQKVVHVRDCLVRREGVNGLFQYAWVAFIAACEAEGQDVRESFAAWFRASAQKSGLSSFMNTLGVVERIAITGAASGMGLATAKLLASRGALLSLADFNGTALQTALDSLPGSESHILSVVDVRNSKSVDAWIQATIDKFGKLDGAVNMAGIIRPAVPVAKLSDDDWENTFAVNAKGVFACLRAELKAMKAGGSIVSAASVFGQFGAPGNAAYCASKAAVIGLTRTAAKENQEIRVNAVCPGSVNTPRSQGEDPEHVKKGLQVTAQKRRAEPIEVANVIAFLLSDEASFVTGAIYNVDGGWVC</sequence>
<dbReference type="CDD" id="cd00067">
    <property type="entry name" value="GAL4"/>
    <property type="match status" value="1"/>
</dbReference>
<evidence type="ECO:0000313" key="9">
    <source>
        <dbReference type="Proteomes" id="UP000799439"/>
    </source>
</evidence>
<evidence type="ECO:0000256" key="1">
    <source>
        <dbReference type="ARBA" id="ARBA00006484"/>
    </source>
</evidence>
<dbReference type="PANTHER" id="PTHR24321">
    <property type="entry name" value="DEHYDROGENASES, SHORT CHAIN"/>
    <property type="match status" value="1"/>
</dbReference>
<dbReference type="PRINTS" id="PR00080">
    <property type="entry name" value="SDRFAMILY"/>
</dbReference>
<organism evidence="8 9">
    <name type="scientific">Myriangium duriaei CBS 260.36</name>
    <dbReference type="NCBI Taxonomy" id="1168546"/>
    <lineage>
        <taxon>Eukaryota</taxon>
        <taxon>Fungi</taxon>
        <taxon>Dikarya</taxon>
        <taxon>Ascomycota</taxon>
        <taxon>Pezizomycotina</taxon>
        <taxon>Dothideomycetes</taxon>
        <taxon>Dothideomycetidae</taxon>
        <taxon>Myriangiales</taxon>
        <taxon>Myriangiaceae</taxon>
        <taxon>Myriangium</taxon>
    </lineage>
</organism>
<evidence type="ECO:0000256" key="6">
    <source>
        <dbReference type="SAM" id="MobiDB-lite"/>
    </source>
</evidence>
<keyword evidence="3" id="KW-0560">Oxidoreductase</keyword>
<dbReference type="Gene3D" id="4.10.240.10">
    <property type="entry name" value="Zn(2)-C6 fungal-type DNA-binding domain"/>
    <property type="match status" value="1"/>
</dbReference>
<dbReference type="PROSITE" id="PS50048">
    <property type="entry name" value="ZN2_CY6_FUNGAL_2"/>
    <property type="match status" value="1"/>
</dbReference>
<dbReference type="PROSITE" id="PS00463">
    <property type="entry name" value="ZN2_CY6_FUNGAL_1"/>
    <property type="match status" value="1"/>
</dbReference>
<gene>
    <name evidence="8" type="ORF">K461DRAFT_327400</name>
</gene>
<keyword evidence="2" id="KW-0521">NADP</keyword>
<dbReference type="GO" id="GO:0016491">
    <property type="term" value="F:oxidoreductase activity"/>
    <property type="evidence" value="ECO:0007669"/>
    <property type="project" value="UniProtKB-KW"/>
</dbReference>
<keyword evidence="5" id="KW-0539">Nucleus</keyword>
<dbReference type="EMBL" id="ML996084">
    <property type="protein sequence ID" value="KAF2154453.1"/>
    <property type="molecule type" value="Genomic_DNA"/>
</dbReference>
<dbReference type="InterPro" id="IPR021858">
    <property type="entry name" value="Fun_TF"/>
</dbReference>
<comment type="caution">
    <text evidence="8">The sequence shown here is derived from an EMBL/GenBank/DDBJ whole genome shotgun (WGS) entry which is preliminary data.</text>
</comment>
<dbReference type="AlphaFoldDB" id="A0A9P4MIQ5"/>
<evidence type="ECO:0000256" key="4">
    <source>
        <dbReference type="ARBA" id="ARBA00023027"/>
    </source>
</evidence>
<dbReference type="InterPro" id="IPR002347">
    <property type="entry name" value="SDR_fam"/>
</dbReference>
<keyword evidence="4" id="KW-0520">NAD</keyword>
<dbReference type="Proteomes" id="UP000799439">
    <property type="component" value="Unassembled WGS sequence"/>
</dbReference>
<dbReference type="PRINTS" id="PR00081">
    <property type="entry name" value="GDHRDH"/>
</dbReference>
<dbReference type="Gene3D" id="3.40.50.720">
    <property type="entry name" value="NAD(P)-binding Rossmann-like Domain"/>
    <property type="match status" value="1"/>
</dbReference>
<feature type="region of interest" description="Disordered" evidence="6">
    <location>
        <begin position="135"/>
        <end position="156"/>
    </location>
</feature>
<dbReference type="InterPro" id="IPR020904">
    <property type="entry name" value="Sc_DH/Rdtase_CS"/>
</dbReference>
<accession>A0A9P4MIQ5</accession>
<evidence type="ECO:0000256" key="3">
    <source>
        <dbReference type="ARBA" id="ARBA00023002"/>
    </source>
</evidence>
<dbReference type="SMART" id="SM00066">
    <property type="entry name" value="GAL4"/>
    <property type="match status" value="1"/>
</dbReference>
<evidence type="ECO:0000256" key="2">
    <source>
        <dbReference type="ARBA" id="ARBA00022857"/>
    </source>
</evidence>
<dbReference type="InterPro" id="IPR036291">
    <property type="entry name" value="NAD(P)-bd_dom_sf"/>
</dbReference>
<dbReference type="CDD" id="cd05233">
    <property type="entry name" value="SDR_c"/>
    <property type="match status" value="1"/>
</dbReference>
<evidence type="ECO:0000259" key="7">
    <source>
        <dbReference type="PROSITE" id="PS50048"/>
    </source>
</evidence>
<dbReference type="GO" id="GO:0000981">
    <property type="term" value="F:DNA-binding transcription factor activity, RNA polymerase II-specific"/>
    <property type="evidence" value="ECO:0007669"/>
    <property type="project" value="InterPro"/>
</dbReference>